<dbReference type="CDD" id="cd04458">
    <property type="entry name" value="CSP_CDS"/>
    <property type="match status" value="4"/>
</dbReference>
<dbReference type="InterPro" id="IPR019844">
    <property type="entry name" value="CSD_CS"/>
</dbReference>
<dbReference type="SMART" id="SM00357">
    <property type="entry name" value="CSP"/>
    <property type="match status" value="5"/>
</dbReference>
<evidence type="ECO:0000256" key="4">
    <source>
        <dbReference type="ARBA" id="ARBA00022884"/>
    </source>
</evidence>
<sequence length="870" mass="97572">MSNSRKTTSPQWKPPAQNPSILYSQRTPSTNNSIATSPNGTSNGVRQTGFVEKLLHSYGFIQCNEREARVFFHFSEYSGNAEDMKIGDPVEFQLSCDRRSGKRIAISVIKVDPSVSSQEIFSEERFQGSIVQEAKPVKTKNGTVPGNQDGLGRVTYVHNGECFFIPYGLEDVKSDDGSLKLKAGDQVKFYIASDKRNGTLRARKVEEVGLPEPEKYQGVVCSMKENFGFIERSDVVKEIFFHYSEYKGDINELLLGDDVEFQIQSRTTVAHDQKSQCQGSVVTKSEGREVAVNISRLPEGTVIFEDVASERIKGKILKPLKTSNKGRQGDPLCGRIVYEDDGHQIEIPFGDKDQKGDFTLQLDDLVEFSIATDRRDGLQRATQIELLESSFEKSKEIREVGIVATLKDGYGFIQCADRDLRVFFHFSEALDPTHELKPQDEVEFTVVQDPSSPNKQIAVRIKALPKRTLSLTISSEKYIGTIDREPATHKSPGKNKEGESGNIIYDYEGTIQQIPYYLKDLIEPKNPPRYGDKIEFSIGESSRNSQKRAVNVKVVLRNVAGKCQGFIATLKDNYGFIENADHEKEVFFHFSSVENVPMEFNLGDEVEYTLAKKGAKLSAENIKKLPKGTVSPEEILWDKGTLQGKIVRPLRIVNPDQDDYSGLVQVGLDEDEEEVYPYGITSLADKRDFLQKGDVVKFQIATVKSTGKKRAVCVAAMRSYVRAKVDSVKGLYGFLNYEVEDGKKLFFHMTEVHDSIELQPGDEVEFVVVQNQRNAKYSACSLRKITDTRRPERLLSRLKSFTEETGPRVILIRPPQGPDVTPLFLPPSTPTSNFSFFKLDSLPCYSSFPPLSLSLSQTQPPGTWMTSGLV</sequence>
<feature type="domain" description="CSD" evidence="7">
    <location>
        <begin position="46"/>
        <end position="110"/>
    </location>
</feature>
<dbReference type="InterPro" id="IPR011129">
    <property type="entry name" value="CSD"/>
</dbReference>
<evidence type="ECO:0000256" key="5">
    <source>
        <dbReference type="ARBA" id="ARBA00044751"/>
    </source>
</evidence>
<accession>A0A812AV35</accession>
<evidence type="ECO:0000259" key="7">
    <source>
        <dbReference type="PROSITE" id="PS51857"/>
    </source>
</evidence>
<comment type="subcellular location">
    <subcellularLocation>
        <location evidence="1">Cytoplasm</location>
    </subcellularLocation>
</comment>
<dbReference type="SUPFAM" id="SSF50249">
    <property type="entry name" value="Nucleic acid-binding proteins"/>
    <property type="match status" value="5"/>
</dbReference>
<reference evidence="8" key="1">
    <citation type="submission" date="2021-01" db="EMBL/GenBank/DDBJ databases">
        <authorList>
            <person name="Li R."/>
            <person name="Bekaert M."/>
        </authorList>
    </citation>
    <scope>NUCLEOTIDE SEQUENCE</scope>
    <source>
        <strain evidence="8">Farmed</strain>
    </source>
</reference>
<organism evidence="8 9">
    <name type="scientific">Acanthosepion pharaonis</name>
    <name type="common">Pharaoh cuttlefish</name>
    <name type="synonym">Sepia pharaonis</name>
    <dbReference type="NCBI Taxonomy" id="158019"/>
    <lineage>
        <taxon>Eukaryota</taxon>
        <taxon>Metazoa</taxon>
        <taxon>Spiralia</taxon>
        <taxon>Lophotrochozoa</taxon>
        <taxon>Mollusca</taxon>
        <taxon>Cephalopoda</taxon>
        <taxon>Coleoidea</taxon>
        <taxon>Decapodiformes</taxon>
        <taxon>Sepiida</taxon>
        <taxon>Sepiina</taxon>
        <taxon>Sepiidae</taxon>
        <taxon>Acanthosepion</taxon>
    </lineage>
</organism>
<dbReference type="Gene3D" id="2.40.50.140">
    <property type="entry name" value="Nucleic acid-binding proteins"/>
    <property type="match status" value="6"/>
</dbReference>
<dbReference type="PROSITE" id="PS00352">
    <property type="entry name" value="CSD_1"/>
    <property type="match status" value="3"/>
</dbReference>
<evidence type="ECO:0000256" key="1">
    <source>
        <dbReference type="ARBA" id="ARBA00004496"/>
    </source>
</evidence>
<dbReference type="Pfam" id="PF23456">
    <property type="entry name" value="CSDE1"/>
    <property type="match status" value="4"/>
</dbReference>
<evidence type="ECO:0000256" key="3">
    <source>
        <dbReference type="ARBA" id="ARBA00022737"/>
    </source>
</evidence>
<proteinExistence type="inferred from homology"/>
<evidence type="ECO:0000313" key="8">
    <source>
        <dbReference type="EMBL" id="CAE1158589.1"/>
    </source>
</evidence>
<keyword evidence="9" id="KW-1185">Reference proteome</keyword>
<name>A0A812AV35_ACAPH</name>
<feature type="domain" description="CSD" evidence="7">
    <location>
        <begin position="398"/>
        <end position="463"/>
    </location>
</feature>
<evidence type="ECO:0000313" key="9">
    <source>
        <dbReference type="Proteomes" id="UP000597762"/>
    </source>
</evidence>
<keyword evidence="4" id="KW-0694">RNA-binding</keyword>
<dbReference type="PANTHER" id="PTHR12913">
    <property type="entry name" value="UNR PROTEIN N-RAS UPSTREAM GENE PROTEIN"/>
    <property type="match status" value="1"/>
</dbReference>
<evidence type="ECO:0000256" key="6">
    <source>
        <dbReference type="SAM" id="MobiDB-lite"/>
    </source>
</evidence>
<feature type="compositionally biased region" description="Polar residues" evidence="6">
    <location>
        <begin position="18"/>
        <end position="45"/>
    </location>
</feature>
<gene>
    <name evidence="8" type="ORF">SPHA_5625</name>
</gene>
<dbReference type="EMBL" id="CAHIKZ030000185">
    <property type="protein sequence ID" value="CAE1158589.1"/>
    <property type="molecule type" value="Genomic_DNA"/>
</dbReference>
<evidence type="ECO:0000256" key="2">
    <source>
        <dbReference type="ARBA" id="ARBA00022490"/>
    </source>
</evidence>
<dbReference type="PANTHER" id="PTHR12913:SF1">
    <property type="entry name" value="COLD SHOCK DOMAIN-CONTAINING PROTEIN E1"/>
    <property type="match status" value="1"/>
</dbReference>
<keyword evidence="3" id="KW-0677">Repeat</keyword>
<dbReference type="OrthoDB" id="74319at2759"/>
<dbReference type="InterPro" id="IPR002059">
    <property type="entry name" value="CSP_DNA-bd"/>
</dbReference>
<feature type="domain" description="CSD" evidence="7">
    <location>
        <begin position="717"/>
        <end position="784"/>
    </location>
</feature>
<dbReference type="GO" id="GO:0003723">
    <property type="term" value="F:RNA binding"/>
    <property type="evidence" value="ECO:0007669"/>
    <property type="project" value="UniProtKB-KW"/>
</dbReference>
<comment type="similarity">
    <text evidence="5">Belongs to the UNR family.</text>
</comment>
<comment type="caution">
    <text evidence="8">The sequence shown here is derived from an EMBL/GenBank/DDBJ whole genome shotgun (WGS) entry which is preliminary data.</text>
</comment>
<feature type="domain" description="CSD" evidence="7">
    <location>
        <begin position="215"/>
        <end position="284"/>
    </location>
</feature>
<dbReference type="PROSITE" id="PS51857">
    <property type="entry name" value="CSD_2"/>
    <property type="match status" value="5"/>
</dbReference>
<feature type="domain" description="CSD" evidence="7">
    <location>
        <begin position="562"/>
        <end position="624"/>
    </location>
</feature>
<dbReference type="AlphaFoldDB" id="A0A812AV35"/>
<protein>
    <submittedName>
        <fullName evidence="8">Cold shock domain-containing protein E1</fullName>
    </submittedName>
</protein>
<dbReference type="Proteomes" id="UP000597762">
    <property type="component" value="Unassembled WGS sequence"/>
</dbReference>
<dbReference type="GO" id="GO:0005737">
    <property type="term" value="C:cytoplasm"/>
    <property type="evidence" value="ECO:0007669"/>
    <property type="project" value="UniProtKB-SubCell"/>
</dbReference>
<feature type="region of interest" description="Disordered" evidence="6">
    <location>
        <begin position="1"/>
        <end position="45"/>
    </location>
</feature>
<dbReference type="Pfam" id="PF00313">
    <property type="entry name" value="CSD"/>
    <property type="match status" value="5"/>
</dbReference>
<dbReference type="InterPro" id="IPR012340">
    <property type="entry name" value="NA-bd_OB-fold"/>
</dbReference>
<dbReference type="InterPro" id="IPR056400">
    <property type="entry name" value="CSDE1"/>
</dbReference>
<keyword evidence="2" id="KW-0963">Cytoplasm</keyword>
<feature type="compositionally biased region" description="Polar residues" evidence="6">
    <location>
        <begin position="1"/>
        <end position="11"/>
    </location>
</feature>